<dbReference type="SUPFAM" id="SSF50630">
    <property type="entry name" value="Acid proteases"/>
    <property type="match status" value="1"/>
</dbReference>
<gene>
    <name evidence="4" type="ORF">TWF694_005159</name>
</gene>
<keyword evidence="1" id="KW-0472">Membrane</keyword>
<dbReference type="Proteomes" id="UP001365542">
    <property type="component" value="Unassembled WGS sequence"/>
</dbReference>
<evidence type="ECO:0000259" key="3">
    <source>
        <dbReference type="PROSITE" id="PS51767"/>
    </source>
</evidence>
<organism evidence="4 5">
    <name type="scientific">Orbilia ellipsospora</name>
    <dbReference type="NCBI Taxonomy" id="2528407"/>
    <lineage>
        <taxon>Eukaryota</taxon>
        <taxon>Fungi</taxon>
        <taxon>Dikarya</taxon>
        <taxon>Ascomycota</taxon>
        <taxon>Pezizomycotina</taxon>
        <taxon>Orbiliomycetes</taxon>
        <taxon>Orbiliales</taxon>
        <taxon>Orbiliaceae</taxon>
        <taxon>Orbilia</taxon>
    </lineage>
</organism>
<keyword evidence="1" id="KW-0812">Transmembrane</keyword>
<feature type="transmembrane region" description="Helical" evidence="1">
    <location>
        <begin position="468"/>
        <end position="490"/>
    </location>
</feature>
<feature type="signal peptide" evidence="2">
    <location>
        <begin position="1"/>
        <end position="21"/>
    </location>
</feature>
<reference evidence="4 5" key="1">
    <citation type="submission" date="2019-10" db="EMBL/GenBank/DDBJ databases">
        <authorList>
            <person name="Palmer J.M."/>
        </authorList>
    </citation>
    <scope>NUCLEOTIDE SEQUENCE [LARGE SCALE GENOMIC DNA]</scope>
    <source>
        <strain evidence="4 5">TWF694</strain>
    </source>
</reference>
<sequence length="556" mass="59813">MGLFKAKSLLSGFLLLVVTYSQNCSIEPLVVPYGNVTLRSGVQSFGIPLTLGGQNFALKATSNYGISYVFSVPDDCADSTDPIGCTKDPERDDVDEVYLGGIFDTKSSGTYQGPLSWSDVGGGQREESNRAQRSYGYDTIDFGGSLIDKFLFLSSNKALAADINYLALGSNSTILNSLYSLGRVPSKVWSFWGGWTGVTKDTLQQGSLVLGGYDSSKVSGSFASYHFLEDERNCNLRINVKDIKVQAPNGVETSIFDSATTMDACINPTFNSMSIPRNMVDLIAEVGEFTIDDSHRSQGIYGWGFTVPVSENNGFNLIFELENTKITIPNHQLFLPYRFTTDNGIVIVNGSTEQVLQINALQDINRNDLSQLGWPFLSSAYIIVDPDDQTFSVAQAVQSVVSTSSIIPIMASACATETSMSGATLSPMNEIPVVSTTFQTSMTSTKTPSPTNASSGNAVQGTAPQTGVIIGGVLGGIALVSIAGVAGLFLQKRYALKILSRTNRKSEVQNREISPYGVDGQQIVSGDRPRTFNFGGYSFSAAPNRNSAAISRYELE</sequence>
<evidence type="ECO:0000256" key="2">
    <source>
        <dbReference type="SAM" id="SignalP"/>
    </source>
</evidence>
<name>A0AAV9WV20_9PEZI</name>
<keyword evidence="1" id="KW-1133">Transmembrane helix</keyword>
<feature type="chain" id="PRO_5043788054" description="Peptidase A1 domain-containing protein" evidence="2">
    <location>
        <begin position="22"/>
        <end position="556"/>
    </location>
</feature>
<proteinExistence type="predicted"/>
<dbReference type="Gene3D" id="2.40.70.10">
    <property type="entry name" value="Acid Proteases"/>
    <property type="match status" value="1"/>
</dbReference>
<comment type="caution">
    <text evidence="4">The sequence shown here is derived from an EMBL/GenBank/DDBJ whole genome shotgun (WGS) entry which is preliminary data.</text>
</comment>
<keyword evidence="2" id="KW-0732">Signal</keyword>
<dbReference type="InterPro" id="IPR033121">
    <property type="entry name" value="PEPTIDASE_A1"/>
</dbReference>
<protein>
    <recommendedName>
        <fullName evidence="3">Peptidase A1 domain-containing protein</fullName>
    </recommendedName>
</protein>
<dbReference type="InterPro" id="IPR021109">
    <property type="entry name" value="Peptidase_aspartic_dom_sf"/>
</dbReference>
<dbReference type="AlphaFoldDB" id="A0AAV9WV20"/>
<evidence type="ECO:0000313" key="4">
    <source>
        <dbReference type="EMBL" id="KAK6526577.1"/>
    </source>
</evidence>
<evidence type="ECO:0000313" key="5">
    <source>
        <dbReference type="Proteomes" id="UP001365542"/>
    </source>
</evidence>
<dbReference type="PROSITE" id="PS51767">
    <property type="entry name" value="PEPTIDASE_A1"/>
    <property type="match status" value="1"/>
</dbReference>
<keyword evidence="5" id="KW-1185">Reference proteome</keyword>
<dbReference type="EMBL" id="JAVHJO010000016">
    <property type="protein sequence ID" value="KAK6526577.1"/>
    <property type="molecule type" value="Genomic_DNA"/>
</dbReference>
<accession>A0AAV9WV20</accession>
<evidence type="ECO:0000256" key="1">
    <source>
        <dbReference type="SAM" id="Phobius"/>
    </source>
</evidence>
<dbReference type="Pfam" id="PF00026">
    <property type="entry name" value="Asp"/>
    <property type="match status" value="1"/>
</dbReference>
<feature type="domain" description="Peptidase A1" evidence="3">
    <location>
        <begin position="45"/>
        <end position="394"/>
    </location>
</feature>